<reference evidence="6" key="1">
    <citation type="submission" date="2018-09" db="EMBL/GenBank/DDBJ databases">
        <title>Complete Genome Sequencing of Sulfolobus sp. JCM 16834.</title>
        <authorList>
            <person name="Kato S."/>
            <person name="Itoh T."/>
            <person name="Ohkuma M."/>
        </authorList>
    </citation>
    <scope>NUCLEOTIDE SEQUENCE [LARGE SCALE GENOMIC DNA]</scope>
    <source>
        <strain evidence="6">IC-007</strain>
    </source>
</reference>
<dbReference type="HAMAP" id="MF_01054">
    <property type="entry name" value="UPF0237"/>
    <property type="match status" value="1"/>
</dbReference>
<dbReference type="Gene3D" id="3.30.70.260">
    <property type="match status" value="1"/>
</dbReference>
<dbReference type="EMBL" id="AP018929">
    <property type="protein sequence ID" value="BBG25211.1"/>
    <property type="molecule type" value="Genomic_DNA"/>
</dbReference>
<comment type="similarity">
    <text evidence="1">Belongs to the UPF0237 family.</text>
</comment>
<dbReference type="NCBIfam" id="NF001220">
    <property type="entry name" value="PRK00194.1"/>
    <property type="match status" value="1"/>
</dbReference>
<dbReference type="PANTHER" id="PTHR34875">
    <property type="entry name" value="UPF0237 PROTEIN MJ1558"/>
    <property type="match status" value="1"/>
</dbReference>
<dbReference type="EMBL" id="AP018930">
    <property type="protein sequence ID" value="BBG28005.1"/>
    <property type="molecule type" value="Genomic_DNA"/>
</dbReference>
<dbReference type="Proteomes" id="UP000325030">
    <property type="component" value="Chromosome"/>
</dbReference>
<evidence type="ECO:0000256" key="1">
    <source>
        <dbReference type="HAMAP-Rule" id="MF_01054"/>
    </source>
</evidence>
<dbReference type="PROSITE" id="PS51671">
    <property type="entry name" value="ACT"/>
    <property type="match status" value="1"/>
</dbReference>
<dbReference type="RefSeq" id="WP_054845781.1">
    <property type="nucleotide sequence ID" value="NZ_AP018929.1"/>
</dbReference>
<dbReference type="SUPFAM" id="SSF55021">
    <property type="entry name" value="ACT-like"/>
    <property type="match status" value="1"/>
</dbReference>
<dbReference type="InterPro" id="IPR050990">
    <property type="entry name" value="UPF0237/GcvR_regulator"/>
</dbReference>
<dbReference type="Pfam" id="PF13740">
    <property type="entry name" value="ACT_6"/>
    <property type="match status" value="1"/>
</dbReference>
<evidence type="ECO:0000259" key="2">
    <source>
        <dbReference type="PROSITE" id="PS51671"/>
    </source>
</evidence>
<reference evidence="3 5" key="2">
    <citation type="journal article" date="2020" name="Int. J. Syst. Evol. Microbiol.">
        <title>Sulfuracidifex tepidarius gen. nov., sp. nov. and transfer of Sulfolobus metallicus Huber and Stetter 1992 to the genus Sulfuracidifex as Sulfuracidifex metallicus comb. nov.</title>
        <authorList>
            <person name="Itoh T."/>
            <person name="Miura T."/>
            <person name="Sakai H.D."/>
            <person name="Kato S."/>
            <person name="Ohkuma M."/>
            <person name="Takashina T."/>
        </authorList>
    </citation>
    <scope>NUCLEOTIDE SEQUENCE [LARGE SCALE GENOMIC DNA]</scope>
    <source>
        <strain evidence="3 5">IC-006</strain>
        <strain evidence="4">IC-007</strain>
    </source>
</reference>
<dbReference type="Proteomes" id="UP000322983">
    <property type="component" value="Chromosome"/>
</dbReference>
<evidence type="ECO:0000313" key="4">
    <source>
        <dbReference type="EMBL" id="BBG28005.1"/>
    </source>
</evidence>
<organism evidence="3 5">
    <name type="scientific">Sulfuracidifex tepidarius</name>
    <dbReference type="NCBI Taxonomy" id="1294262"/>
    <lineage>
        <taxon>Archaea</taxon>
        <taxon>Thermoproteota</taxon>
        <taxon>Thermoprotei</taxon>
        <taxon>Sulfolobales</taxon>
        <taxon>Sulfolobaceae</taxon>
        <taxon>Sulfuracidifex</taxon>
    </lineage>
</organism>
<accession>A0A510E636</accession>
<accession>A0A510DYB4</accession>
<dbReference type="STRING" id="1294262.GCA_001316085_01430"/>
<dbReference type="InterPro" id="IPR022986">
    <property type="entry name" value="UPF0237_ACT"/>
</dbReference>
<evidence type="ECO:0000313" key="6">
    <source>
        <dbReference type="Proteomes" id="UP000325030"/>
    </source>
</evidence>
<evidence type="ECO:0000313" key="5">
    <source>
        <dbReference type="Proteomes" id="UP000322983"/>
    </source>
</evidence>
<gene>
    <name evidence="3" type="ORF">IC006_2546</name>
    <name evidence="4" type="ORF">IC007_2560</name>
</gene>
<proteinExistence type="inferred from homology"/>
<dbReference type="PANTHER" id="PTHR34875:SF6">
    <property type="entry name" value="UPF0237 PROTEIN MJ1558"/>
    <property type="match status" value="1"/>
</dbReference>
<dbReference type="InterPro" id="IPR002912">
    <property type="entry name" value="ACT_dom"/>
</dbReference>
<dbReference type="AlphaFoldDB" id="A0A510DYB4"/>
<protein>
    <recommendedName>
        <fullName evidence="1">UPF0237 protein IC006_2546</fullName>
    </recommendedName>
</protein>
<keyword evidence="5" id="KW-1185">Reference proteome</keyword>
<dbReference type="GeneID" id="41718832"/>
<dbReference type="CDD" id="cd04872">
    <property type="entry name" value="ACT_1ZPV"/>
    <property type="match status" value="1"/>
</dbReference>
<name>A0A510DYB4_9CREN</name>
<dbReference type="InterPro" id="IPR045865">
    <property type="entry name" value="ACT-like_dom_sf"/>
</dbReference>
<dbReference type="OrthoDB" id="27277at2157"/>
<feature type="domain" description="ACT" evidence="2">
    <location>
        <begin position="5"/>
        <end position="79"/>
    </location>
</feature>
<evidence type="ECO:0000313" key="3">
    <source>
        <dbReference type="EMBL" id="BBG25211.1"/>
    </source>
</evidence>
<dbReference type="KEGG" id="step:IC006_2546"/>
<sequence>MELAVVVVVGSDKPGIVAGISSELAKNNVNIVDISQTVLRGVFSMIMVVDISNSSVKIGQLRDSLKNKGKDLNVDVLLYHIDVFNYIERI</sequence>